<dbReference type="PANTHER" id="PTHR30532">
    <property type="entry name" value="IRON III DICITRATE-BINDING PERIPLASMIC PROTEIN"/>
    <property type="match status" value="1"/>
</dbReference>
<accession>A0A844GV04</accession>
<dbReference type="GO" id="GO:0030288">
    <property type="term" value="C:outer membrane-bounded periplasmic space"/>
    <property type="evidence" value="ECO:0007669"/>
    <property type="project" value="TreeGrafter"/>
</dbReference>
<evidence type="ECO:0000313" key="8">
    <source>
        <dbReference type="Proteomes" id="UP000437131"/>
    </source>
</evidence>
<dbReference type="PROSITE" id="PS51257">
    <property type="entry name" value="PROKAR_LIPOPROTEIN"/>
    <property type="match status" value="1"/>
</dbReference>
<evidence type="ECO:0000313" key="7">
    <source>
        <dbReference type="EMBL" id="MTF38699.1"/>
    </source>
</evidence>
<dbReference type="CDD" id="cd01146">
    <property type="entry name" value="FhuD"/>
    <property type="match status" value="1"/>
</dbReference>
<dbReference type="Pfam" id="PF01497">
    <property type="entry name" value="Peripla_BP_2"/>
    <property type="match status" value="1"/>
</dbReference>
<dbReference type="GO" id="GO:1901678">
    <property type="term" value="P:iron coordination entity transport"/>
    <property type="evidence" value="ECO:0007669"/>
    <property type="project" value="UniProtKB-ARBA"/>
</dbReference>
<dbReference type="EMBL" id="WMIA01000006">
    <property type="protein sequence ID" value="MTF38699.1"/>
    <property type="molecule type" value="Genomic_DNA"/>
</dbReference>
<organism evidence="7 8">
    <name type="scientific">Cyanobacterium aponinum 0216</name>
    <dbReference type="NCBI Taxonomy" id="2676140"/>
    <lineage>
        <taxon>Bacteria</taxon>
        <taxon>Bacillati</taxon>
        <taxon>Cyanobacteriota</taxon>
        <taxon>Cyanophyceae</taxon>
        <taxon>Oscillatoriophycideae</taxon>
        <taxon>Chroococcales</taxon>
        <taxon>Geminocystaceae</taxon>
        <taxon>Cyanobacterium</taxon>
    </lineage>
</organism>
<comment type="caution">
    <text evidence="7">The sequence shown here is derived from an EMBL/GenBank/DDBJ whole genome shotgun (WGS) entry which is preliminary data.</text>
</comment>
<feature type="domain" description="Fe/B12 periplasmic-binding" evidence="6">
    <location>
        <begin position="54"/>
        <end position="315"/>
    </location>
</feature>
<evidence type="ECO:0000256" key="4">
    <source>
        <dbReference type="ARBA" id="ARBA00022729"/>
    </source>
</evidence>
<feature type="chain" id="PRO_5033016604" evidence="5">
    <location>
        <begin position="23"/>
        <end position="315"/>
    </location>
</feature>
<evidence type="ECO:0000256" key="5">
    <source>
        <dbReference type="SAM" id="SignalP"/>
    </source>
</evidence>
<feature type="signal peptide" evidence="5">
    <location>
        <begin position="1"/>
        <end position="22"/>
    </location>
</feature>
<dbReference type="RefSeq" id="WP_155083577.1">
    <property type="nucleotide sequence ID" value="NZ_WMIA01000006.1"/>
</dbReference>
<dbReference type="InterPro" id="IPR002491">
    <property type="entry name" value="ABC_transptr_periplasmic_BD"/>
</dbReference>
<keyword evidence="4 5" id="KW-0732">Signal</keyword>
<evidence type="ECO:0000256" key="1">
    <source>
        <dbReference type="ARBA" id="ARBA00004196"/>
    </source>
</evidence>
<dbReference type="SUPFAM" id="SSF53807">
    <property type="entry name" value="Helical backbone' metal receptor"/>
    <property type="match status" value="1"/>
</dbReference>
<evidence type="ECO:0000259" key="6">
    <source>
        <dbReference type="PROSITE" id="PS50983"/>
    </source>
</evidence>
<comment type="subcellular location">
    <subcellularLocation>
        <location evidence="1">Cell envelope</location>
    </subcellularLocation>
</comment>
<protein>
    <submittedName>
        <fullName evidence="7">ABC transporter substrate-binding protein</fullName>
    </submittedName>
</protein>
<comment type="similarity">
    <text evidence="2">Belongs to the bacterial solute-binding protein 8 family.</text>
</comment>
<dbReference type="AlphaFoldDB" id="A0A844GV04"/>
<sequence length="315" mass="35065">MKIKQVYQLFLISCLITILTVACHSSNPSNSISENCRMIQHKAGETCVPNHPERVVVLGVPTLADALALGVKPIGTILYFNASNAPSYLEDKLQGIKVVGRGNEPNLETIFSLNPDLIIMMYPNQGSYDKLSQIAPTIADDWFGFDHWKEHFNFVAKALGKTKEAQKVWQHYEQRIQELREALGDNYQDIEISVVRVCCNNLASDVKNSFSGIILNDVGLNRPPSQNSVPGGLAIFSEELITEKLDGDIIFAIVDDDQDSEKAFEQLKNNQLWSKLKAVQQGKVYPVNLSTWRGGNPLAADAVIDDLFRYLVTVV</sequence>
<proteinExistence type="inferred from homology"/>
<evidence type="ECO:0000256" key="3">
    <source>
        <dbReference type="ARBA" id="ARBA00022448"/>
    </source>
</evidence>
<dbReference type="Proteomes" id="UP000437131">
    <property type="component" value="Unassembled WGS sequence"/>
</dbReference>
<gene>
    <name evidence="7" type="ORF">GGC33_07140</name>
</gene>
<keyword evidence="3" id="KW-0813">Transport</keyword>
<dbReference type="InterPro" id="IPR051313">
    <property type="entry name" value="Bact_iron-sidero_bind"/>
</dbReference>
<evidence type="ECO:0000256" key="2">
    <source>
        <dbReference type="ARBA" id="ARBA00008814"/>
    </source>
</evidence>
<dbReference type="PROSITE" id="PS50983">
    <property type="entry name" value="FE_B12_PBP"/>
    <property type="match status" value="1"/>
</dbReference>
<reference evidence="7 8" key="1">
    <citation type="submission" date="2019-11" db="EMBL/GenBank/DDBJ databases">
        <title>Isolation of a new High Light Tolerant Cyanobacteria.</title>
        <authorList>
            <person name="Dobson Z."/>
            <person name="Vaughn N."/>
            <person name="Vaughn M."/>
            <person name="Fromme P."/>
            <person name="Mazor Y."/>
        </authorList>
    </citation>
    <scope>NUCLEOTIDE SEQUENCE [LARGE SCALE GENOMIC DNA]</scope>
    <source>
        <strain evidence="7 8">0216</strain>
    </source>
</reference>
<name>A0A844GV04_9CHRO</name>
<dbReference type="PANTHER" id="PTHR30532:SF25">
    <property type="entry name" value="IRON(III) DICITRATE-BINDING PERIPLASMIC PROTEIN"/>
    <property type="match status" value="1"/>
</dbReference>
<dbReference type="Gene3D" id="3.40.50.1980">
    <property type="entry name" value="Nitrogenase molybdenum iron protein domain"/>
    <property type="match status" value="2"/>
</dbReference>